<dbReference type="InterPro" id="IPR000914">
    <property type="entry name" value="SBP_5_dom"/>
</dbReference>
<dbReference type="EMBL" id="NIQC01000001">
    <property type="protein sequence ID" value="OWZ85011.1"/>
    <property type="molecule type" value="Genomic_DNA"/>
</dbReference>
<dbReference type="Pfam" id="PF00496">
    <property type="entry name" value="SBP_bac_5"/>
    <property type="match status" value="1"/>
</dbReference>
<sequence>MRSLLGKKHLMLVLALVGIVAFSLTGCGDPDEEAGEQDVDPDEVEEKLDEDVLIVAQGADAPTLDPQAENDQPSSRITEQIFETLLDQDENMEVQPGLAKDWEVIDDTTYKFELREGVKFHNGEELTADDIKFTYQRLLDEDTASPGAFILDMVDADNIEIIDDYTFELPLHEPFAPIEFHLAHSVTGILNEDAVNEHGDDFGQNPVGTGPFKFSDWDVGDRVYLERFDDHWRGKAGVRELHFRNVEEDTNRTIELETGGADIIYDVSPTDLDRVEEAEELNLMREDDLSTEYVGFNMEVEPFDDKRVRQAINYALTMEPVVENVYYGLGQPARGPLAPAVYGAHEDLEGYEHDLDKAKELLADAGYEDGFEVELWTNEQQQREDIAEIVQGQLSQIGIDVDISVREWGAYLEETAQGEHEMFVLGWVSVTGDADYGLYSVFHSDEHGAAGNRTFLANEEVDELLEKGREAFDEEERLEYYREVQEIITEEAPWVFTHVGEQAVGMRDYVENFTINPAGHHSLFDITLSK</sequence>
<dbReference type="SUPFAM" id="SSF53850">
    <property type="entry name" value="Periplasmic binding protein-like II"/>
    <property type="match status" value="1"/>
</dbReference>
<evidence type="ECO:0000259" key="6">
    <source>
        <dbReference type="Pfam" id="PF00496"/>
    </source>
</evidence>
<dbReference type="GO" id="GO:1904680">
    <property type="term" value="F:peptide transmembrane transporter activity"/>
    <property type="evidence" value="ECO:0007669"/>
    <property type="project" value="TreeGrafter"/>
</dbReference>
<dbReference type="Proteomes" id="UP000214588">
    <property type="component" value="Unassembled WGS sequence"/>
</dbReference>
<gene>
    <name evidence="7" type="ORF">CDO51_01020</name>
</gene>
<feature type="domain" description="Solute-binding protein family 5" evidence="6">
    <location>
        <begin position="93"/>
        <end position="446"/>
    </location>
</feature>
<comment type="caution">
    <text evidence="7">The sequence shown here is derived from an EMBL/GenBank/DDBJ whole genome shotgun (WGS) entry which is preliminary data.</text>
</comment>
<dbReference type="PANTHER" id="PTHR30290:SF9">
    <property type="entry name" value="OLIGOPEPTIDE-BINDING PROTEIN APPA"/>
    <property type="match status" value="1"/>
</dbReference>
<dbReference type="GO" id="GO:0015833">
    <property type="term" value="P:peptide transport"/>
    <property type="evidence" value="ECO:0007669"/>
    <property type="project" value="TreeGrafter"/>
</dbReference>
<keyword evidence="4 5" id="KW-0732">Signal</keyword>
<evidence type="ECO:0000313" key="8">
    <source>
        <dbReference type="Proteomes" id="UP000214588"/>
    </source>
</evidence>
<feature type="signal peptide" evidence="5">
    <location>
        <begin position="1"/>
        <end position="23"/>
    </location>
</feature>
<dbReference type="OrthoDB" id="9796817at2"/>
<keyword evidence="3" id="KW-0813">Transport</keyword>
<evidence type="ECO:0000256" key="2">
    <source>
        <dbReference type="ARBA" id="ARBA00005695"/>
    </source>
</evidence>
<name>A0A226C1F0_9FIRM</name>
<dbReference type="GO" id="GO:0042597">
    <property type="term" value="C:periplasmic space"/>
    <property type="evidence" value="ECO:0007669"/>
    <property type="project" value="UniProtKB-ARBA"/>
</dbReference>
<reference evidence="7 8" key="1">
    <citation type="submission" date="2017-06" db="EMBL/GenBank/DDBJ databases">
        <title>Draft Genome Sequence of Natranaerobius trueperi halophilic, alkalithermophilic bacteria from soda lakes.</title>
        <authorList>
            <person name="Zhao B."/>
        </authorList>
    </citation>
    <scope>NUCLEOTIDE SEQUENCE [LARGE SCALE GENOMIC DNA]</scope>
    <source>
        <strain evidence="7 8">DSM 18760</strain>
    </source>
</reference>
<dbReference type="PROSITE" id="PS01040">
    <property type="entry name" value="SBP_BACTERIAL_5"/>
    <property type="match status" value="1"/>
</dbReference>
<comment type="similarity">
    <text evidence="2">Belongs to the bacterial solute-binding protein 5 family.</text>
</comment>
<dbReference type="Gene3D" id="3.10.105.10">
    <property type="entry name" value="Dipeptide-binding Protein, Domain 3"/>
    <property type="match status" value="1"/>
</dbReference>
<keyword evidence="8" id="KW-1185">Reference proteome</keyword>
<dbReference type="AlphaFoldDB" id="A0A226C1F0"/>
<dbReference type="RefSeq" id="WP_089022434.1">
    <property type="nucleotide sequence ID" value="NZ_NIQC01000001.1"/>
</dbReference>
<evidence type="ECO:0000256" key="1">
    <source>
        <dbReference type="ARBA" id="ARBA00004193"/>
    </source>
</evidence>
<protein>
    <submittedName>
        <fullName evidence="7">Glutathione ABC transporter substrate-binding protein</fullName>
    </submittedName>
</protein>
<accession>A0A226C1F0</accession>
<dbReference type="InterPro" id="IPR023765">
    <property type="entry name" value="SBP_5_CS"/>
</dbReference>
<feature type="chain" id="PRO_5013144203" evidence="5">
    <location>
        <begin position="24"/>
        <end position="530"/>
    </location>
</feature>
<dbReference type="GO" id="GO:0043190">
    <property type="term" value="C:ATP-binding cassette (ABC) transporter complex"/>
    <property type="evidence" value="ECO:0007669"/>
    <property type="project" value="InterPro"/>
</dbReference>
<dbReference type="InterPro" id="IPR039424">
    <property type="entry name" value="SBP_5"/>
</dbReference>
<evidence type="ECO:0000313" key="7">
    <source>
        <dbReference type="EMBL" id="OWZ85011.1"/>
    </source>
</evidence>
<proteinExistence type="inferred from homology"/>
<dbReference type="PIRSF" id="PIRSF002741">
    <property type="entry name" value="MppA"/>
    <property type="match status" value="1"/>
</dbReference>
<evidence type="ECO:0000256" key="5">
    <source>
        <dbReference type="SAM" id="SignalP"/>
    </source>
</evidence>
<evidence type="ECO:0000256" key="4">
    <source>
        <dbReference type="ARBA" id="ARBA00022729"/>
    </source>
</evidence>
<dbReference type="InterPro" id="IPR030678">
    <property type="entry name" value="Peptide/Ni-bd"/>
</dbReference>
<comment type="subcellular location">
    <subcellularLocation>
        <location evidence="1">Cell membrane</location>
        <topology evidence="1">Lipid-anchor</topology>
    </subcellularLocation>
</comment>
<dbReference type="Gene3D" id="3.90.76.10">
    <property type="entry name" value="Dipeptide-binding Protein, Domain 1"/>
    <property type="match status" value="1"/>
</dbReference>
<dbReference type="Gene3D" id="3.40.190.10">
    <property type="entry name" value="Periplasmic binding protein-like II"/>
    <property type="match status" value="1"/>
</dbReference>
<evidence type="ECO:0000256" key="3">
    <source>
        <dbReference type="ARBA" id="ARBA00022448"/>
    </source>
</evidence>
<dbReference type="PROSITE" id="PS51257">
    <property type="entry name" value="PROKAR_LIPOPROTEIN"/>
    <property type="match status" value="1"/>
</dbReference>
<dbReference type="CDD" id="cd08499">
    <property type="entry name" value="PBP2_Ylib_like"/>
    <property type="match status" value="1"/>
</dbReference>
<dbReference type="PANTHER" id="PTHR30290">
    <property type="entry name" value="PERIPLASMIC BINDING COMPONENT OF ABC TRANSPORTER"/>
    <property type="match status" value="1"/>
</dbReference>
<organism evidence="7 8">
    <name type="scientific">Natranaerobius trueperi</name>
    <dbReference type="NCBI Taxonomy" id="759412"/>
    <lineage>
        <taxon>Bacteria</taxon>
        <taxon>Bacillati</taxon>
        <taxon>Bacillota</taxon>
        <taxon>Clostridia</taxon>
        <taxon>Natranaerobiales</taxon>
        <taxon>Natranaerobiaceae</taxon>
        <taxon>Natranaerobius</taxon>
    </lineage>
</organism>